<gene>
    <name evidence="2" type="ORF">Tco_0822709</name>
</gene>
<protein>
    <recommendedName>
        <fullName evidence="4">Transmembrane protein</fullName>
    </recommendedName>
</protein>
<keyword evidence="1" id="KW-0812">Transmembrane</keyword>
<dbReference type="Proteomes" id="UP001151760">
    <property type="component" value="Unassembled WGS sequence"/>
</dbReference>
<reference evidence="2" key="1">
    <citation type="journal article" date="2022" name="Int. J. Mol. Sci.">
        <title>Draft Genome of Tanacetum Coccineum: Genomic Comparison of Closely Related Tanacetum-Family Plants.</title>
        <authorList>
            <person name="Yamashiro T."/>
            <person name="Shiraishi A."/>
            <person name="Nakayama K."/>
            <person name="Satake H."/>
        </authorList>
    </citation>
    <scope>NUCLEOTIDE SEQUENCE</scope>
</reference>
<evidence type="ECO:0008006" key="4">
    <source>
        <dbReference type="Google" id="ProtNLM"/>
    </source>
</evidence>
<feature type="transmembrane region" description="Helical" evidence="1">
    <location>
        <begin position="162"/>
        <end position="188"/>
    </location>
</feature>
<organism evidence="2 3">
    <name type="scientific">Tanacetum coccineum</name>
    <dbReference type="NCBI Taxonomy" id="301880"/>
    <lineage>
        <taxon>Eukaryota</taxon>
        <taxon>Viridiplantae</taxon>
        <taxon>Streptophyta</taxon>
        <taxon>Embryophyta</taxon>
        <taxon>Tracheophyta</taxon>
        <taxon>Spermatophyta</taxon>
        <taxon>Magnoliopsida</taxon>
        <taxon>eudicotyledons</taxon>
        <taxon>Gunneridae</taxon>
        <taxon>Pentapetalae</taxon>
        <taxon>asterids</taxon>
        <taxon>campanulids</taxon>
        <taxon>Asterales</taxon>
        <taxon>Asteraceae</taxon>
        <taxon>Asteroideae</taxon>
        <taxon>Anthemideae</taxon>
        <taxon>Anthemidinae</taxon>
        <taxon>Tanacetum</taxon>
    </lineage>
</organism>
<evidence type="ECO:0000313" key="2">
    <source>
        <dbReference type="EMBL" id="GJT01540.1"/>
    </source>
</evidence>
<reference evidence="2" key="2">
    <citation type="submission" date="2022-01" db="EMBL/GenBank/DDBJ databases">
        <authorList>
            <person name="Yamashiro T."/>
            <person name="Shiraishi A."/>
            <person name="Satake H."/>
            <person name="Nakayama K."/>
        </authorList>
    </citation>
    <scope>NUCLEOTIDE SEQUENCE</scope>
</reference>
<name>A0ABQ5AFU4_9ASTR</name>
<proteinExistence type="predicted"/>
<keyword evidence="3" id="KW-1185">Reference proteome</keyword>
<comment type="caution">
    <text evidence="2">The sequence shown here is derived from an EMBL/GenBank/DDBJ whole genome shotgun (WGS) entry which is preliminary data.</text>
</comment>
<accession>A0ABQ5AFU4</accession>
<sequence length="191" mass="22477">MLRRTEERSLNNNSFLGEYECSSLALDREEMRDEKKRLDHLKQDQTMLVIKRFSKRKKVFRERKKTGKIRAKRFRDGENEVGIHCKRQLLWGSMGSIKGEGDLLRLYPYRMYALCFIVDLLVFTFLLSRTGHACSVICLCFRRRLMMLASWLGSCRITKSIFFHFVTVTSLSLDIAYCFLGDFTAYALQLL</sequence>
<keyword evidence="1" id="KW-1133">Transmembrane helix</keyword>
<keyword evidence="1" id="KW-0472">Membrane</keyword>
<evidence type="ECO:0000256" key="1">
    <source>
        <dbReference type="SAM" id="Phobius"/>
    </source>
</evidence>
<feature type="transmembrane region" description="Helical" evidence="1">
    <location>
        <begin position="111"/>
        <end position="141"/>
    </location>
</feature>
<evidence type="ECO:0000313" key="3">
    <source>
        <dbReference type="Proteomes" id="UP001151760"/>
    </source>
</evidence>
<dbReference type="EMBL" id="BQNB010012278">
    <property type="protein sequence ID" value="GJT01540.1"/>
    <property type="molecule type" value="Genomic_DNA"/>
</dbReference>